<comment type="caution">
    <text evidence="1">The sequence shown here is derived from an EMBL/GenBank/DDBJ whole genome shotgun (WGS) entry which is preliminary data.</text>
</comment>
<reference evidence="1 2" key="1">
    <citation type="journal article" date="2019" name="PLoS ONE">
        <title>Genomic analyses reveal an absence of contemporary introgressive admixture between fin whales and blue whales, despite known hybrids.</title>
        <authorList>
            <person name="Westbury M.V."/>
            <person name="Petersen B."/>
            <person name="Lorenzen E.D."/>
        </authorList>
    </citation>
    <scope>NUCLEOTIDE SEQUENCE [LARGE SCALE GENOMIC DNA]</scope>
    <source>
        <strain evidence="1">FinWhale-01</strain>
    </source>
</reference>
<keyword evidence="2" id="KW-1185">Reference proteome</keyword>
<dbReference type="EMBL" id="SGJD01001315">
    <property type="protein sequence ID" value="KAB0400745.1"/>
    <property type="molecule type" value="Genomic_DNA"/>
</dbReference>
<accession>A0A6A1PZZ3</accession>
<feature type="non-terminal residue" evidence="1">
    <location>
        <position position="1"/>
    </location>
</feature>
<proteinExistence type="predicted"/>
<protein>
    <submittedName>
        <fullName evidence="1">Uncharacterized protein</fullName>
    </submittedName>
</protein>
<evidence type="ECO:0000313" key="2">
    <source>
        <dbReference type="Proteomes" id="UP000437017"/>
    </source>
</evidence>
<organism evidence="1 2">
    <name type="scientific">Balaenoptera physalus</name>
    <name type="common">Fin whale</name>
    <name type="synonym">Balaena physalus</name>
    <dbReference type="NCBI Taxonomy" id="9770"/>
    <lineage>
        <taxon>Eukaryota</taxon>
        <taxon>Metazoa</taxon>
        <taxon>Chordata</taxon>
        <taxon>Craniata</taxon>
        <taxon>Vertebrata</taxon>
        <taxon>Euteleostomi</taxon>
        <taxon>Mammalia</taxon>
        <taxon>Eutheria</taxon>
        <taxon>Laurasiatheria</taxon>
        <taxon>Artiodactyla</taxon>
        <taxon>Whippomorpha</taxon>
        <taxon>Cetacea</taxon>
        <taxon>Mysticeti</taxon>
        <taxon>Balaenopteridae</taxon>
        <taxon>Balaenoptera</taxon>
    </lineage>
</organism>
<name>A0A6A1PZZ3_BALPH</name>
<gene>
    <name evidence="1" type="ORF">E2I00_008373</name>
</gene>
<sequence>AGTTVEESLSGVWQATNFREQFSHLEREKQWKVHMEFFLCHLSDYRDPPNNYCCLASCCPSPCYNKDLLDNVMEMSDGVEVADQS</sequence>
<dbReference type="Proteomes" id="UP000437017">
    <property type="component" value="Unassembled WGS sequence"/>
</dbReference>
<evidence type="ECO:0000313" key="1">
    <source>
        <dbReference type="EMBL" id="KAB0400745.1"/>
    </source>
</evidence>
<dbReference type="AlphaFoldDB" id="A0A6A1PZZ3"/>